<dbReference type="RefSeq" id="WP_045312659.1">
    <property type="nucleotide sequence ID" value="NZ_JYJG01000114.1"/>
</dbReference>
<dbReference type="STRING" id="68170.GCA_000974445_08528"/>
<evidence type="ECO:0000259" key="5">
    <source>
        <dbReference type="PROSITE" id="PS50975"/>
    </source>
</evidence>
<reference evidence="6 7" key="1">
    <citation type="submission" date="2015-02" db="EMBL/GenBank/DDBJ databases">
        <authorList>
            <person name="Ju K.-S."/>
            <person name="Doroghazi J.R."/>
            <person name="Metcalf W."/>
        </authorList>
    </citation>
    <scope>NUCLEOTIDE SEQUENCE [LARGE SCALE GENOMIC DNA]</scope>
    <source>
        <strain evidence="6 7">NRRL B-16140</strain>
    </source>
</reference>
<dbReference type="Proteomes" id="UP000033393">
    <property type="component" value="Unassembled WGS sequence"/>
</dbReference>
<comment type="caution">
    <text evidence="6">The sequence shown here is derived from an EMBL/GenBank/DDBJ whole genome shotgun (WGS) entry which is preliminary data.</text>
</comment>
<evidence type="ECO:0000256" key="3">
    <source>
        <dbReference type="ARBA" id="ARBA00022840"/>
    </source>
</evidence>
<proteinExistence type="predicted"/>
<dbReference type="Pfam" id="PF18603">
    <property type="entry name" value="LAL_C2"/>
    <property type="match status" value="1"/>
</dbReference>
<dbReference type="PROSITE" id="PS50975">
    <property type="entry name" value="ATP_GRASP"/>
    <property type="match status" value="1"/>
</dbReference>
<keyword evidence="7" id="KW-1185">Reference proteome</keyword>
<dbReference type="GO" id="GO:0016874">
    <property type="term" value="F:ligase activity"/>
    <property type="evidence" value="ECO:0007669"/>
    <property type="project" value="UniProtKB-KW"/>
</dbReference>
<evidence type="ECO:0000256" key="2">
    <source>
        <dbReference type="ARBA" id="ARBA00022741"/>
    </source>
</evidence>
<dbReference type="InterPro" id="IPR040570">
    <property type="entry name" value="LAL_C2"/>
</dbReference>
<dbReference type="SUPFAM" id="SSF56059">
    <property type="entry name" value="Glutathione synthetase ATP-binding domain-like"/>
    <property type="match status" value="1"/>
</dbReference>
<name>A0A0F0H078_LENAE</name>
<feature type="domain" description="ATP-grasp" evidence="5">
    <location>
        <begin position="117"/>
        <end position="317"/>
    </location>
</feature>
<keyword evidence="3 4" id="KW-0067">ATP-binding</keyword>
<gene>
    <name evidence="6" type="ORF">UK23_17770</name>
</gene>
<keyword evidence="1" id="KW-0436">Ligase</keyword>
<dbReference type="Gene3D" id="3.30.470.20">
    <property type="entry name" value="ATP-grasp fold, B domain"/>
    <property type="match status" value="1"/>
</dbReference>
<evidence type="ECO:0000256" key="1">
    <source>
        <dbReference type="ARBA" id="ARBA00022598"/>
    </source>
</evidence>
<dbReference type="InterPro" id="IPR011761">
    <property type="entry name" value="ATP-grasp"/>
</dbReference>
<dbReference type="InterPro" id="IPR052032">
    <property type="entry name" value="ATP-dep_AA_Ligase"/>
</dbReference>
<dbReference type="InterPro" id="IPR013815">
    <property type="entry name" value="ATP_grasp_subdomain_1"/>
</dbReference>
<dbReference type="PATRIC" id="fig|68170.10.peg.4456"/>
<evidence type="ECO:0000256" key="4">
    <source>
        <dbReference type="PROSITE-ProRule" id="PRU00409"/>
    </source>
</evidence>
<dbReference type="PANTHER" id="PTHR43585">
    <property type="entry name" value="FUMIPYRROLE BIOSYNTHESIS PROTEIN C"/>
    <property type="match status" value="1"/>
</dbReference>
<dbReference type="PANTHER" id="PTHR43585:SF2">
    <property type="entry name" value="ATP-GRASP ENZYME FSQD"/>
    <property type="match status" value="1"/>
</dbReference>
<accession>A0A0F0H078</accession>
<sequence length="412" mass="44591">MRPVLVVGFVGVTIGLVADFQPDDSVIYVEEPDVIRKRHVRDQIEGVGFVRGLIEWEYLTPGKADEFFHTHRDLDPAAIIPAIEYATPFAARLAERYGLPGATFGAAEIMRDKTLLRQVTASAGIRNPVSVRVTSPADVLAFMRGHRSIVLKPSNRQAAVGTQVIHDPDDIDEAWAHCTAQDEGIFVPDRPMELSMLAEEFVEGEEFSVEMLVRGGEPLWANTTGKQLVPGPLPVELAHIVPADIPADLDELLKEETARVIDAAGFRDGIVHCEWIVSDGVPHLVECAGRLAGDGILDVIQLAYPVELLRCYYAVLKGEDPPSDLPARAKSGAAVRFLTIEPGVVESIDGVGEARQLDGVHLVQVTVAPGEKFDGLRSSWDRAGIVMATGDTAAVALRCAENAVAAVHIEVR</sequence>
<dbReference type="Pfam" id="PF13535">
    <property type="entry name" value="ATP-grasp_4"/>
    <property type="match status" value="1"/>
</dbReference>
<dbReference type="Gene3D" id="3.40.50.20">
    <property type="match status" value="1"/>
</dbReference>
<protein>
    <submittedName>
        <fullName evidence="6">Biotin carboxylase</fullName>
    </submittedName>
</protein>
<dbReference type="AlphaFoldDB" id="A0A0F0H078"/>
<organism evidence="6 7">
    <name type="scientific">Lentzea aerocolonigenes</name>
    <name type="common">Lechevalieria aerocolonigenes</name>
    <name type="synonym">Saccharothrix aerocolonigenes</name>
    <dbReference type="NCBI Taxonomy" id="68170"/>
    <lineage>
        <taxon>Bacteria</taxon>
        <taxon>Bacillati</taxon>
        <taxon>Actinomycetota</taxon>
        <taxon>Actinomycetes</taxon>
        <taxon>Pseudonocardiales</taxon>
        <taxon>Pseudonocardiaceae</taxon>
        <taxon>Lentzea</taxon>
    </lineage>
</organism>
<dbReference type="GO" id="GO:0005524">
    <property type="term" value="F:ATP binding"/>
    <property type="evidence" value="ECO:0007669"/>
    <property type="project" value="UniProtKB-UniRule"/>
</dbReference>
<dbReference type="OrthoDB" id="6964321at2"/>
<evidence type="ECO:0000313" key="7">
    <source>
        <dbReference type="Proteomes" id="UP000033393"/>
    </source>
</evidence>
<dbReference type="EMBL" id="JYJG01000114">
    <property type="protein sequence ID" value="KJK48236.1"/>
    <property type="molecule type" value="Genomic_DNA"/>
</dbReference>
<dbReference type="GO" id="GO:0046872">
    <property type="term" value="F:metal ion binding"/>
    <property type="evidence" value="ECO:0007669"/>
    <property type="project" value="InterPro"/>
</dbReference>
<keyword evidence="2 4" id="KW-0547">Nucleotide-binding</keyword>
<evidence type="ECO:0000313" key="6">
    <source>
        <dbReference type="EMBL" id="KJK48236.1"/>
    </source>
</evidence>
<dbReference type="Gene3D" id="3.30.1490.20">
    <property type="entry name" value="ATP-grasp fold, A domain"/>
    <property type="match status" value="1"/>
</dbReference>